<reference evidence="2" key="1">
    <citation type="submission" date="2014-03" db="EMBL/GenBank/DDBJ databases">
        <authorList>
            <person name="Aksoy S."/>
            <person name="Warren W."/>
            <person name="Wilson R.K."/>
        </authorList>
    </citation>
    <scope>NUCLEOTIDE SEQUENCE [LARGE SCALE GENOMIC DNA]</scope>
    <source>
        <strain evidence="2">IAEA</strain>
    </source>
</reference>
<protein>
    <submittedName>
        <fullName evidence="1">Uncharacterized protein</fullName>
    </submittedName>
</protein>
<keyword evidence="2" id="KW-1185">Reference proteome</keyword>
<dbReference type="AlphaFoldDB" id="A0A1A9WJR6"/>
<dbReference type="VEuPathDB" id="VectorBase:GBRI022241"/>
<evidence type="ECO:0000313" key="2">
    <source>
        <dbReference type="Proteomes" id="UP000091820"/>
    </source>
</evidence>
<name>A0A1A9WJR6_9MUSC</name>
<dbReference type="EnsemblMetazoa" id="GBRI022241-RA">
    <property type="protein sequence ID" value="GBRI022241-PA"/>
    <property type="gene ID" value="GBRI022241"/>
</dbReference>
<reference evidence="1" key="2">
    <citation type="submission" date="2020-05" db="UniProtKB">
        <authorList>
            <consortium name="EnsemblMetazoa"/>
        </authorList>
    </citation>
    <scope>IDENTIFICATION</scope>
    <source>
        <strain evidence="1">IAEA</strain>
    </source>
</reference>
<proteinExistence type="predicted"/>
<accession>A0A1A9WJR6</accession>
<evidence type="ECO:0000313" key="1">
    <source>
        <dbReference type="EnsemblMetazoa" id="GBRI022241-PA"/>
    </source>
</evidence>
<dbReference type="Proteomes" id="UP000091820">
    <property type="component" value="Unassembled WGS sequence"/>
</dbReference>
<dbReference type="STRING" id="37001.A0A1A9WJR6"/>
<sequence length="189" mass="21471">MNFGIKLIETHTQSNEVVYNVGCAAITFRGNTLTSMLARVVWGIFRTLRTQIPQKQRQCVVDKSHRNQLDACVSALIDGITEEVIRNEWNPHNSALRCHMAVYEDVVLRQKKCLKYRLIFLLPRLPYLLSHWAGIAVQANTGCTVRVQIGLCCMNKCQASRLGKCFAVSRRRMEFNANVGNTIQLCVVM</sequence>
<organism evidence="1 2">
    <name type="scientific">Glossina brevipalpis</name>
    <dbReference type="NCBI Taxonomy" id="37001"/>
    <lineage>
        <taxon>Eukaryota</taxon>
        <taxon>Metazoa</taxon>
        <taxon>Ecdysozoa</taxon>
        <taxon>Arthropoda</taxon>
        <taxon>Hexapoda</taxon>
        <taxon>Insecta</taxon>
        <taxon>Pterygota</taxon>
        <taxon>Neoptera</taxon>
        <taxon>Endopterygota</taxon>
        <taxon>Diptera</taxon>
        <taxon>Brachycera</taxon>
        <taxon>Muscomorpha</taxon>
        <taxon>Hippoboscoidea</taxon>
        <taxon>Glossinidae</taxon>
        <taxon>Glossina</taxon>
    </lineage>
</organism>